<proteinExistence type="predicted"/>
<sequence length="74" mass="8906">MEEEHYRIHLEIVKKQEFQSYSLKEGLIFQDIKNFLLGKEGKYNRIQANILASFSNKTKYFGNHRKRKRSANRS</sequence>
<name>A0A0B4E5R3_9FUSO</name>
<dbReference type="EMBL" id="AUZI01000021">
    <property type="protein sequence ID" value="KID48793.1"/>
    <property type="molecule type" value="Genomic_DNA"/>
</dbReference>
<evidence type="ECO:0000313" key="2">
    <source>
        <dbReference type="Proteomes" id="UP000031184"/>
    </source>
</evidence>
<reference evidence="1 2" key="1">
    <citation type="submission" date="2013-08" db="EMBL/GenBank/DDBJ databases">
        <title>An opportunistic ruminal bacterium that causes liver abscesses in cattle.</title>
        <authorList>
            <person name="Benahmed F.H."/>
            <person name="Rasmussen M."/>
            <person name="Harbottle H."/>
            <person name="Soppet D."/>
            <person name="Nagaraja T.G."/>
            <person name="Davidson M."/>
        </authorList>
    </citation>
    <scope>NUCLEOTIDE SEQUENCE [LARGE SCALE GENOMIC DNA]</scope>
    <source>
        <strain evidence="1 2">B35</strain>
    </source>
</reference>
<evidence type="ECO:0000313" key="1">
    <source>
        <dbReference type="EMBL" id="KID48793.1"/>
    </source>
</evidence>
<comment type="caution">
    <text evidence="1">The sequence shown here is derived from an EMBL/GenBank/DDBJ whole genome shotgun (WGS) entry which is preliminary data.</text>
</comment>
<gene>
    <name evidence="1" type="ORF">C095_08635</name>
</gene>
<organism evidence="1 2">
    <name type="scientific">Fusobacterium necrophorum subsp. funduliforme B35</name>
    <dbReference type="NCBI Taxonomy" id="1226633"/>
    <lineage>
        <taxon>Bacteria</taxon>
        <taxon>Fusobacteriati</taxon>
        <taxon>Fusobacteriota</taxon>
        <taxon>Fusobacteriia</taxon>
        <taxon>Fusobacteriales</taxon>
        <taxon>Fusobacteriaceae</taxon>
        <taxon>Fusobacterium</taxon>
    </lineage>
</organism>
<dbReference type="AlphaFoldDB" id="A0A0B4E5R3"/>
<dbReference type="PATRIC" id="fig|1226633.4.peg.1743"/>
<protein>
    <submittedName>
        <fullName evidence="1">Uncharacterized protein</fullName>
    </submittedName>
</protein>
<accession>A0A0B4E5R3</accession>
<dbReference type="Proteomes" id="UP000031184">
    <property type="component" value="Unassembled WGS sequence"/>
</dbReference>